<sequence length="427" mass="47252">MSASQTSLQPAVRRASTPRVDSPPRTHTRRNLVVHPNRGYRITRPTRSCPHYIALATLVVIFICSLYFAITNWRGIERDAATPNVWKKRKCTVKSKVQTERKRPLSEFHRVFVNVTVSGRVSKVTKAYYGPSESKLPDLSEEEAQKRANQLNEQIRIGTELNCWVADADSDNPKVSLTAITTSASVYLAWTGTFLAAVVGVVIITVFSNSTHGPLGVSYLREPLVMAPPVAKSVHLTERQALRICNKFAQDIRAQSCDADWTCSICLDDDYSTDLIKTVVLPCDHRFHTLCIKRWLWKGKGECPLCKWDARKFIDKEKKADRERFASAAEFTTEAATDSSTYGSSGMLHELGTQRNPPAAAQPSSNGGANASQDVSHITIDTVMLETASNGAAATEHTSNMTTDNRDTATDSSRSTHYPSSRPPRPP</sequence>
<dbReference type="OrthoDB" id="2427at2759"/>
<accession>A0A2V3ISL3</accession>
<dbReference type="PANTHER" id="PTHR22763">
    <property type="entry name" value="RING ZINC FINGER PROTEIN"/>
    <property type="match status" value="1"/>
</dbReference>
<dbReference type="AlphaFoldDB" id="A0A2V3ISL3"/>
<keyword evidence="6" id="KW-0472">Membrane</keyword>
<dbReference type="InterPro" id="IPR001841">
    <property type="entry name" value="Znf_RING"/>
</dbReference>
<dbReference type="EMBL" id="NBIV01000070">
    <property type="protein sequence ID" value="PXF45094.1"/>
    <property type="molecule type" value="Genomic_DNA"/>
</dbReference>
<evidence type="ECO:0000256" key="4">
    <source>
        <dbReference type="PROSITE-ProRule" id="PRU00175"/>
    </source>
</evidence>
<evidence type="ECO:0000259" key="7">
    <source>
        <dbReference type="PROSITE" id="PS50089"/>
    </source>
</evidence>
<dbReference type="GO" id="GO:0043161">
    <property type="term" value="P:proteasome-mediated ubiquitin-dependent protein catabolic process"/>
    <property type="evidence" value="ECO:0007669"/>
    <property type="project" value="TreeGrafter"/>
</dbReference>
<name>A0A2V3ISL3_9FLOR</name>
<evidence type="ECO:0000256" key="6">
    <source>
        <dbReference type="SAM" id="Phobius"/>
    </source>
</evidence>
<dbReference type="GO" id="GO:0012505">
    <property type="term" value="C:endomembrane system"/>
    <property type="evidence" value="ECO:0007669"/>
    <property type="project" value="TreeGrafter"/>
</dbReference>
<dbReference type="InterPro" id="IPR050731">
    <property type="entry name" value="HRD1_E3_ubiq-ligases"/>
</dbReference>
<dbReference type="Proteomes" id="UP000247409">
    <property type="component" value="Unassembled WGS sequence"/>
</dbReference>
<feature type="region of interest" description="Disordered" evidence="5">
    <location>
        <begin position="1"/>
        <end position="29"/>
    </location>
</feature>
<keyword evidence="9" id="KW-1185">Reference proteome</keyword>
<feature type="compositionally biased region" description="Polar residues" evidence="5">
    <location>
        <begin position="410"/>
        <end position="419"/>
    </location>
</feature>
<keyword evidence="2 4" id="KW-0863">Zinc-finger</keyword>
<feature type="domain" description="RING-type" evidence="7">
    <location>
        <begin position="263"/>
        <end position="307"/>
    </location>
</feature>
<evidence type="ECO:0000256" key="3">
    <source>
        <dbReference type="ARBA" id="ARBA00022833"/>
    </source>
</evidence>
<proteinExistence type="predicted"/>
<dbReference type="Gene3D" id="3.30.40.10">
    <property type="entry name" value="Zinc/RING finger domain, C3HC4 (zinc finger)"/>
    <property type="match status" value="1"/>
</dbReference>
<dbReference type="InterPro" id="IPR013083">
    <property type="entry name" value="Znf_RING/FYVE/PHD"/>
</dbReference>
<dbReference type="SUPFAM" id="SSF57850">
    <property type="entry name" value="RING/U-box"/>
    <property type="match status" value="1"/>
</dbReference>
<gene>
    <name evidence="8" type="ORF">BWQ96_05133</name>
</gene>
<dbReference type="GO" id="GO:0008270">
    <property type="term" value="F:zinc ion binding"/>
    <property type="evidence" value="ECO:0007669"/>
    <property type="project" value="UniProtKB-KW"/>
</dbReference>
<comment type="caution">
    <text evidence="8">The sequence shown here is derived from an EMBL/GenBank/DDBJ whole genome shotgun (WGS) entry which is preliminary data.</text>
</comment>
<feature type="compositionally biased region" description="Polar residues" evidence="5">
    <location>
        <begin position="387"/>
        <end position="403"/>
    </location>
</feature>
<keyword evidence="1" id="KW-0479">Metal-binding</keyword>
<dbReference type="PROSITE" id="PS50089">
    <property type="entry name" value="ZF_RING_2"/>
    <property type="match status" value="1"/>
</dbReference>
<dbReference type="GO" id="GO:0061630">
    <property type="term" value="F:ubiquitin protein ligase activity"/>
    <property type="evidence" value="ECO:0007669"/>
    <property type="project" value="TreeGrafter"/>
</dbReference>
<feature type="region of interest" description="Disordered" evidence="5">
    <location>
        <begin position="387"/>
        <end position="427"/>
    </location>
</feature>
<dbReference type="SMART" id="SM00184">
    <property type="entry name" value="RING"/>
    <property type="match status" value="1"/>
</dbReference>
<evidence type="ECO:0000256" key="5">
    <source>
        <dbReference type="SAM" id="MobiDB-lite"/>
    </source>
</evidence>
<reference evidence="8 9" key="1">
    <citation type="journal article" date="2018" name="Mol. Biol. Evol.">
        <title>Analysis of the draft genome of the red seaweed Gracilariopsis chorda provides insights into genome size evolution in Rhodophyta.</title>
        <authorList>
            <person name="Lee J."/>
            <person name="Yang E.C."/>
            <person name="Graf L."/>
            <person name="Yang J.H."/>
            <person name="Qiu H."/>
            <person name="Zel Zion U."/>
            <person name="Chan C.X."/>
            <person name="Stephens T.G."/>
            <person name="Weber A.P.M."/>
            <person name="Boo G.H."/>
            <person name="Boo S.M."/>
            <person name="Kim K.M."/>
            <person name="Shin Y."/>
            <person name="Jung M."/>
            <person name="Lee S.J."/>
            <person name="Yim H.S."/>
            <person name="Lee J.H."/>
            <person name="Bhattacharya D."/>
            <person name="Yoon H.S."/>
        </authorList>
    </citation>
    <scope>NUCLEOTIDE SEQUENCE [LARGE SCALE GENOMIC DNA]</scope>
    <source>
        <strain evidence="8 9">SKKU-2015</strain>
        <tissue evidence="8">Whole body</tissue>
    </source>
</reference>
<feature type="region of interest" description="Disordered" evidence="5">
    <location>
        <begin position="336"/>
        <end position="372"/>
    </location>
</feature>
<dbReference type="Pfam" id="PF13639">
    <property type="entry name" value="zf-RING_2"/>
    <property type="match status" value="1"/>
</dbReference>
<keyword evidence="6" id="KW-1133">Transmembrane helix</keyword>
<organism evidence="8 9">
    <name type="scientific">Gracilariopsis chorda</name>
    <dbReference type="NCBI Taxonomy" id="448386"/>
    <lineage>
        <taxon>Eukaryota</taxon>
        <taxon>Rhodophyta</taxon>
        <taxon>Florideophyceae</taxon>
        <taxon>Rhodymeniophycidae</taxon>
        <taxon>Gracilariales</taxon>
        <taxon>Gracilariaceae</taxon>
        <taxon>Gracilariopsis</taxon>
    </lineage>
</organism>
<feature type="transmembrane region" description="Helical" evidence="6">
    <location>
        <begin position="52"/>
        <end position="70"/>
    </location>
</feature>
<protein>
    <recommendedName>
        <fullName evidence="7">RING-type domain-containing protein</fullName>
    </recommendedName>
</protein>
<evidence type="ECO:0000313" key="8">
    <source>
        <dbReference type="EMBL" id="PXF45094.1"/>
    </source>
</evidence>
<evidence type="ECO:0000256" key="1">
    <source>
        <dbReference type="ARBA" id="ARBA00022723"/>
    </source>
</evidence>
<keyword evidence="6" id="KW-0812">Transmembrane</keyword>
<evidence type="ECO:0000256" key="2">
    <source>
        <dbReference type="ARBA" id="ARBA00022771"/>
    </source>
</evidence>
<keyword evidence="3" id="KW-0862">Zinc</keyword>
<feature type="transmembrane region" description="Helical" evidence="6">
    <location>
        <begin position="186"/>
        <end position="207"/>
    </location>
</feature>
<evidence type="ECO:0000313" key="9">
    <source>
        <dbReference type="Proteomes" id="UP000247409"/>
    </source>
</evidence>
<feature type="compositionally biased region" description="Polar residues" evidence="5">
    <location>
        <begin position="362"/>
        <end position="372"/>
    </location>
</feature>